<keyword evidence="3" id="KW-0029">Amino-acid transport</keyword>
<comment type="similarity">
    <text evidence="1">Belongs to the leucine-binding protein family.</text>
</comment>
<dbReference type="AlphaFoldDB" id="A0A1H3FWV2"/>
<dbReference type="STRING" id="985054.SAMN05444358_1201"/>
<feature type="chain" id="PRO_5010370837" evidence="4">
    <location>
        <begin position="26"/>
        <end position="397"/>
    </location>
</feature>
<sequence>MDRRKFLVTSTAAAAALNLPTLAKASGGIDIFGLKSVSGNFASYGKFANQGSEMAVEAAGSVIGKDLNYRLLDSEGNAGKAVRKIKEAIEKDDARFFNGATLSSTGLAVGKEVASVGGVFTTPVGADEVTGSECNRSTFRWSTPTFGAVEQTLRPLLELDPSIKSAYTVTPQYVFGEALLTNTKNVLADKGVEHVGNSYHSLSEKEFSGYITNAAAAKPDLLILLNFGGQSSTSLRQAMNFGLKNKMKILVVWSAGLDQYKSLGSDILEDVYLGAQYWHEVQNPGNARFVELCRSKYGVNPVYPMAGDYIGTKIIIDAIEKAGSDDPAAVISAMEGMTYEGLTGEETIRAFDHQAIKDYYLLKGKSKSAMSDEDNFVDVISSGKSFPDENASLCKMS</sequence>
<evidence type="ECO:0000313" key="6">
    <source>
        <dbReference type="EMBL" id="SDX95390.1"/>
    </source>
</evidence>
<dbReference type="Proteomes" id="UP000183400">
    <property type="component" value="Unassembled WGS sequence"/>
</dbReference>
<dbReference type="SUPFAM" id="SSF53822">
    <property type="entry name" value="Periplasmic binding protein-like I"/>
    <property type="match status" value="1"/>
</dbReference>
<protein>
    <submittedName>
        <fullName evidence="6">Amino acid/amide ABC transporter substrate-binding protein, HAAT family</fullName>
    </submittedName>
</protein>
<dbReference type="InterPro" id="IPR028082">
    <property type="entry name" value="Peripla_BP_I"/>
</dbReference>
<dbReference type="GO" id="GO:0006865">
    <property type="term" value="P:amino acid transport"/>
    <property type="evidence" value="ECO:0007669"/>
    <property type="project" value="UniProtKB-KW"/>
</dbReference>
<dbReference type="Pfam" id="PF13458">
    <property type="entry name" value="Peripla_BP_6"/>
    <property type="match status" value="1"/>
</dbReference>
<feature type="signal peptide" evidence="4">
    <location>
        <begin position="1"/>
        <end position="25"/>
    </location>
</feature>
<evidence type="ECO:0000259" key="5">
    <source>
        <dbReference type="Pfam" id="PF13458"/>
    </source>
</evidence>
<dbReference type="PANTHER" id="PTHR30483">
    <property type="entry name" value="LEUCINE-SPECIFIC-BINDING PROTEIN"/>
    <property type="match status" value="1"/>
</dbReference>
<accession>A0A1H3FWV2</accession>
<evidence type="ECO:0000256" key="4">
    <source>
        <dbReference type="SAM" id="SignalP"/>
    </source>
</evidence>
<keyword evidence="7" id="KW-1185">Reference proteome</keyword>
<dbReference type="EMBL" id="FNNP01000020">
    <property type="protein sequence ID" value="SDX95390.1"/>
    <property type="molecule type" value="Genomic_DNA"/>
</dbReference>
<evidence type="ECO:0000256" key="1">
    <source>
        <dbReference type="ARBA" id="ARBA00010062"/>
    </source>
</evidence>
<keyword evidence="3" id="KW-0813">Transport</keyword>
<evidence type="ECO:0000313" key="7">
    <source>
        <dbReference type="Proteomes" id="UP000183400"/>
    </source>
</evidence>
<proteinExistence type="inferred from homology"/>
<organism evidence="6 7">
    <name type="scientific">Ruegeria halocynthiae</name>
    <dbReference type="NCBI Taxonomy" id="985054"/>
    <lineage>
        <taxon>Bacteria</taxon>
        <taxon>Pseudomonadati</taxon>
        <taxon>Pseudomonadota</taxon>
        <taxon>Alphaproteobacteria</taxon>
        <taxon>Rhodobacterales</taxon>
        <taxon>Roseobacteraceae</taxon>
        <taxon>Ruegeria</taxon>
    </lineage>
</organism>
<feature type="domain" description="Leucine-binding protein" evidence="5">
    <location>
        <begin position="34"/>
        <end position="367"/>
    </location>
</feature>
<name>A0A1H3FWV2_9RHOB</name>
<dbReference type="PANTHER" id="PTHR30483:SF6">
    <property type="entry name" value="PERIPLASMIC BINDING PROTEIN OF ABC TRANSPORTER FOR NATURAL AMINO ACIDS"/>
    <property type="match status" value="1"/>
</dbReference>
<gene>
    <name evidence="6" type="ORF">SAMN05444358_1201</name>
</gene>
<dbReference type="OrthoDB" id="7235949at2"/>
<dbReference type="RefSeq" id="WP_074739597.1">
    <property type="nucleotide sequence ID" value="NZ_FNNP01000020.1"/>
</dbReference>
<dbReference type="Gene3D" id="3.40.50.2300">
    <property type="match status" value="2"/>
</dbReference>
<evidence type="ECO:0000256" key="3">
    <source>
        <dbReference type="ARBA" id="ARBA00022970"/>
    </source>
</evidence>
<reference evidence="7" key="1">
    <citation type="submission" date="2016-10" db="EMBL/GenBank/DDBJ databases">
        <authorList>
            <person name="Varghese N."/>
            <person name="Submissions S."/>
        </authorList>
    </citation>
    <scope>NUCLEOTIDE SEQUENCE [LARGE SCALE GENOMIC DNA]</scope>
    <source>
        <strain evidence="7">DSM 27839</strain>
    </source>
</reference>
<dbReference type="InterPro" id="IPR051010">
    <property type="entry name" value="BCAA_transport"/>
</dbReference>
<dbReference type="InterPro" id="IPR028081">
    <property type="entry name" value="Leu-bd"/>
</dbReference>
<keyword evidence="2 4" id="KW-0732">Signal</keyword>
<evidence type="ECO:0000256" key="2">
    <source>
        <dbReference type="ARBA" id="ARBA00022729"/>
    </source>
</evidence>
<dbReference type="CDD" id="cd20378">
    <property type="entry name" value="PBP1_SBP-like"/>
    <property type="match status" value="1"/>
</dbReference>